<evidence type="ECO:0000313" key="2">
    <source>
        <dbReference type="EMBL" id="EJX03597.1"/>
    </source>
</evidence>
<name>J9G8Q2_9ZZZZ</name>
<keyword evidence="1" id="KW-0812">Transmembrane</keyword>
<reference evidence="2" key="1">
    <citation type="journal article" date="2012" name="PLoS ONE">
        <title>Gene sets for utilization of primary and secondary nutrition supplies in the distal gut of endangered iberian lynx.</title>
        <authorList>
            <person name="Alcaide M."/>
            <person name="Messina E."/>
            <person name="Richter M."/>
            <person name="Bargiela R."/>
            <person name="Peplies J."/>
            <person name="Huws S.A."/>
            <person name="Newbold C.J."/>
            <person name="Golyshin P.N."/>
            <person name="Simon M.A."/>
            <person name="Lopez G."/>
            <person name="Yakimov M.M."/>
            <person name="Ferrer M."/>
        </authorList>
    </citation>
    <scope>NUCLEOTIDE SEQUENCE</scope>
</reference>
<feature type="transmembrane region" description="Helical" evidence="1">
    <location>
        <begin position="6"/>
        <end position="24"/>
    </location>
</feature>
<protein>
    <submittedName>
        <fullName evidence="2">Uncharacterized protein</fullName>
    </submittedName>
</protein>
<accession>J9G8Q2</accession>
<keyword evidence="1" id="KW-0472">Membrane</keyword>
<proteinExistence type="predicted"/>
<organism evidence="2">
    <name type="scientific">gut metagenome</name>
    <dbReference type="NCBI Taxonomy" id="749906"/>
    <lineage>
        <taxon>unclassified sequences</taxon>
        <taxon>metagenomes</taxon>
        <taxon>organismal metagenomes</taxon>
    </lineage>
</organism>
<sequence>MSDTEKYLTLGFSYVVIALLWWVLRQKEKRQDNHQ</sequence>
<dbReference type="EMBL" id="AMCI01002101">
    <property type="protein sequence ID" value="EJX03597.1"/>
    <property type="molecule type" value="Genomic_DNA"/>
</dbReference>
<evidence type="ECO:0000256" key="1">
    <source>
        <dbReference type="SAM" id="Phobius"/>
    </source>
</evidence>
<dbReference type="AlphaFoldDB" id="J9G8Q2"/>
<keyword evidence="1" id="KW-1133">Transmembrane helix</keyword>
<gene>
    <name evidence="2" type="ORF">EVA_08273</name>
</gene>
<comment type="caution">
    <text evidence="2">The sequence shown here is derived from an EMBL/GenBank/DDBJ whole genome shotgun (WGS) entry which is preliminary data.</text>
</comment>